<reference evidence="2 3" key="1">
    <citation type="submission" date="2016-03" db="EMBL/GenBank/DDBJ databases">
        <title>Genome sequence of Variovorax paradoxus KB5.</title>
        <authorList>
            <person name="Jeong H."/>
            <person name="Hong C.E."/>
            <person name="Jo S.H."/>
            <person name="Park J.M."/>
        </authorList>
    </citation>
    <scope>NUCLEOTIDE SEQUENCE [LARGE SCALE GENOMIC DNA]</scope>
    <source>
        <strain evidence="2 3">KB5</strain>
    </source>
</reference>
<evidence type="ECO:0000313" key="3">
    <source>
        <dbReference type="Proteomes" id="UP000077852"/>
    </source>
</evidence>
<sequence length="65" mass="7027">MSKKRDRKPTASSLSGEFWLLIAVFTCIATLALLQVAVERERSLIKGGGKAEAVLLSSSPGFYAR</sequence>
<keyword evidence="1" id="KW-0472">Membrane</keyword>
<evidence type="ECO:0000256" key="1">
    <source>
        <dbReference type="SAM" id="Phobius"/>
    </source>
</evidence>
<evidence type="ECO:0000313" key="2">
    <source>
        <dbReference type="EMBL" id="OAK61385.1"/>
    </source>
</evidence>
<dbReference type="RefSeq" id="WP_081269203.1">
    <property type="nucleotide sequence ID" value="NZ_LVHG01000056.1"/>
</dbReference>
<accession>A0AA91IAH1</accession>
<keyword evidence="1" id="KW-1133">Transmembrane helix</keyword>
<dbReference type="Proteomes" id="UP000077852">
    <property type="component" value="Unassembled WGS sequence"/>
</dbReference>
<name>A0AA91IAH1_VARPD</name>
<proteinExistence type="predicted"/>
<comment type="caution">
    <text evidence="2">The sequence shown here is derived from an EMBL/GenBank/DDBJ whole genome shotgun (WGS) entry which is preliminary data.</text>
</comment>
<protein>
    <submittedName>
        <fullName evidence="2">Uncharacterized protein</fullName>
    </submittedName>
</protein>
<keyword evidence="1" id="KW-0812">Transmembrane</keyword>
<gene>
    <name evidence="2" type="ORF">A3K87_20840</name>
</gene>
<dbReference type="EMBL" id="LVHG01000056">
    <property type="protein sequence ID" value="OAK61385.1"/>
    <property type="molecule type" value="Genomic_DNA"/>
</dbReference>
<dbReference type="AlphaFoldDB" id="A0AA91IAH1"/>
<feature type="transmembrane region" description="Helical" evidence="1">
    <location>
        <begin position="18"/>
        <end position="38"/>
    </location>
</feature>
<organism evidence="2 3">
    <name type="scientific">Variovorax paradoxus</name>
    <dbReference type="NCBI Taxonomy" id="34073"/>
    <lineage>
        <taxon>Bacteria</taxon>
        <taxon>Pseudomonadati</taxon>
        <taxon>Pseudomonadota</taxon>
        <taxon>Betaproteobacteria</taxon>
        <taxon>Burkholderiales</taxon>
        <taxon>Comamonadaceae</taxon>
        <taxon>Variovorax</taxon>
    </lineage>
</organism>